<comment type="caution">
    <text evidence="2">The sequence shown here is derived from an EMBL/GenBank/DDBJ whole genome shotgun (WGS) entry which is preliminary data.</text>
</comment>
<feature type="compositionally biased region" description="Pro residues" evidence="1">
    <location>
        <begin position="617"/>
        <end position="630"/>
    </location>
</feature>
<feature type="region of interest" description="Disordered" evidence="1">
    <location>
        <begin position="112"/>
        <end position="166"/>
    </location>
</feature>
<feature type="compositionally biased region" description="Polar residues" evidence="1">
    <location>
        <begin position="112"/>
        <end position="127"/>
    </location>
</feature>
<name>A0A4V6DFP8_9PEZI</name>
<protein>
    <recommendedName>
        <fullName evidence="4">C2H2-type domain-containing protein</fullName>
    </recommendedName>
</protein>
<dbReference type="EMBL" id="PJEX01000664">
    <property type="protein sequence ID" value="TKW48936.1"/>
    <property type="molecule type" value="Genomic_DNA"/>
</dbReference>
<feature type="compositionally biased region" description="Low complexity" evidence="1">
    <location>
        <begin position="128"/>
        <end position="140"/>
    </location>
</feature>
<dbReference type="STRING" id="1306861.A0A4V6DFP8"/>
<feature type="compositionally biased region" description="Low complexity" evidence="1">
    <location>
        <begin position="58"/>
        <end position="80"/>
    </location>
</feature>
<gene>
    <name evidence="2" type="ORF">CTA1_11849</name>
</gene>
<feature type="compositionally biased region" description="Low complexity" evidence="1">
    <location>
        <begin position="154"/>
        <end position="164"/>
    </location>
</feature>
<dbReference type="AlphaFoldDB" id="A0A4V6DFP8"/>
<feature type="region of interest" description="Disordered" evidence="1">
    <location>
        <begin position="612"/>
        <end position="687"/>
    </location>
</feature>
<evidence type="ECO:0000256" key="1">
    <source>
        <dbReference type="SAM" id="MobiDB-lite"/>
    </source>
</evidence>
<keyword evidence="3" id="KW-1185">Reference proteome</keyword>
<accession>A0A4V6DFP8</accession>
<evidence type="ECO:0000313" key="2">
    <source>
        <dbReference type="EMBL" id="TKW48936.1"/>
    </source>
</evidence>
<organism evidence="2 3">
    <name type="scientific">Colletotrichum tanaceti</name>
    <dbReference type="NCBI Taxonomy" id="1306861"/>
    <lineage>
        <taxon>Eukaryota</taxon>
        <taxon>Fungi</taxon>
        <taxon>Dikarya</taxon>
        <taxon>Ascomycota</taxon>
        <taxon>Pezizomycotina</taxon>
        <taxon>Sordariomycetes</taxon>
        <taxon>Hypocreomycetidae</taxon>
        <taxon>Glomerellales</taxon>
        <taxon>Glomerellaceae</taxon>
        <taxon>Colletotrichum</taxon>
        <taxon>Colletotrichum destructivum species complex</taxon>
    </lineage>
</organism>
<evidence type="ECO:0008006" key="4">
    <source>
        <dbReference type="Google" id="ProtNLM"/>
    </source>
</evidence>
<proteinExistence type="predicted"/>
<feature type="region of interest" description="Disordered" evidence="1">
    <location>
        <begin position="58"/>
        <end position="97"/>
    </location>
</feature>
<dbReference type="Proteomes" id="UP000310108">
    <property type="component" value="Unassembled WGS sequence"/>
</dbReference>
<reference evidence="2 3" key="1">
    <citation type="journal article" date="2019" name="PLoS ONE">
        <title>Comparative genome analysis indicates high evolutionary potential of pathogenicity genes in Colletotrichum tanaceti.</title>
        <authorList>
            <person name="Lelwala R.V."/>
            <person name="Korhonen P.K."/>
            <person name="Young N.D."/>
            <person name="Scott J.B."/>
            <person name="Ades P.A."/>
            <person name="Gasser R.B."/>
            <person name="Taylor P.W.J."/>
        </authorList>
    </citation>
    <scope>NUCLEOTIDE SEQUENCE [LARGE SCALE GENOMIC DNA]</scope>
    <source>
        <strain evidence="2">BRIP57314</strain>
    </source>
</reference>
<evidence type="ECO:0000313" key="3">
    <source>
        <dbReference type="Proteomes" id="UP000310108"/>
    </source>
</evidence>
<sequence length="687" mass="74336">MFPPPCPSAMSVDDIRTLRDLAGRYGSGSLENTLRSLGGSSINTNTNTDANTDTAATITTGSSNNGSINGNNNNNNNNNNYTTLRPPPHHHQQLQNNTGSARFSTLSTFTFGSAHSTPPSLTSSGPWSGSDASLCGSSSDTASLDGSYYGTPEQQQQQNAAAAADWNDPNDVPFLLSPSVTPSLSGSEWQDLHVNEYLLPSPCGEKKAVVAAAVAAATSPSRRKPIECPLCAVHDVRVGFGRKSDFKKHLQSFHNTDCLWLCPRRACRMVFDFERAYVVHLKTDHHSAGCRGDDASSSSFSLQAATAPDRVRVELCPQVVFACGFVGCKTVIEAPDDAAAPAAADAFFDHLAGHFDRRATPASSSSPVCAWTYYHQIRNLLRQRALKDDWKHALWDKAARNQLRWQPRSSSDLKKLLECRHLADVPRILHAAWTLGQTSFSSPKHPGPAFPGETTRPLRNRCPLSISGHDVDGEGGGGDCGGGGSDSHRRTFGQNMLLQQQQRRQLRPNAGAAVFHTTLGTVSHPPPRCVPEEPDSLAYAHPGTPLVLPEHNAWSTDVVLGPREDYNDEDDNNINYNYNINSNINNNNNNNNGGDGHVSTVYTAAPSLVSPWIVGPGPGPGAHSPPPCDPTTPDDEAFGALLRVPPPPPKRPRSWGMRNLENLRLKRRDRPSPPPVDEKSHAMPAWI</sequence>